<evidence type="ECO:0000256" key="1">
    <source>
        <dbReference type="SAM" id="MobiDB-lite"/>
    </source>
</evidence>
<feature type="region of interest" description="Disordered" evidence="1">
    <location>
        <begin position="21"/>
        <end position="42"/>
    </location>
</feature>
<organism evidence="2 3">
    <name type="scientific">Sphenostylis stenocarpa</name>
    <dbReference type="NCBI Taxonomy" id="92480"/>
    <lineage>
        <taxon>Eukaryota</taxon>
        <taxon>Viridiplantae</taxon>
        <taxon>Streptophyta</taxon>
        <taxon>Embryophyta</taxon>
        <taxon>Tracheophyta</taxon>
        <taxon>Spermatophyta</taxon>
        <taxon>Magnoliopsida</taxon>
        <taxon>eudicotyledons</taxon>
        <taxon>Gunneridae</taxon>
        <taxon>Pentapetalae</taxon>
        <taxon>rosids</taxon>
        <taxon>fabids</taxon>
        <taxon>Fabales</taxon>
        <taxon>Fabaceae</taxon>
        <taxon>Papilionoideae</taxon>
        <taxon>50 kb inversion clade</taxon>
        <taxon>NPAAA clade</taxon>
        <taxon>indigoferoid/millettioid clade</taxon>
        <taxon>Phaseoleae</taxon>
        <taxon>Sphenostylis</taxon>
    </lineage>
</organism>
<evidence type="ECO:0000313" key="3">
    <source>
        <dbReference type="Proteomes" id="UP001189624"/>
    </source>
</evidence>
<proteinExistence type="predicted"/>
<name>A0AA86T9S1_9FABA</name>
<gene>
    <name evidence="2" type="ORF">AYBTSS11_LOCUS24245</name>
</gene>
<dbReference type="EMBL" id="OY731405">
    <property type="protein sequence ID" value="CAJ1972196.1"/>
    <property type="molecule type" value="Genomic_DNA"/>
</dbReference>
<feature type="compositionally biased region" description="Basic and acidic residues" evidence="1">
    <location>
        <begin position="30"/>
        <end position="40"/>
    </location>
</feature>
<sequence>MRGGGQTKDLLFDPKIEKTARRNNSRIRKQKELNKERQQQEDTYIPILREQLEQMVDPGGVVTNGDIGGEGHNYNNQRRLLG</sequence>
<keyword evidence="3" id="KW-1185">Reference proteome</keyword>
<protein>
    <submittedName>
        <fullName evidence="2">Uncharacterized protein</fullName>
    </submittedName>
</protein>
<dbReference type="AlphaFoldDB" id="A0AA86T9S1"/>
<evidence type="ECO:0000313" key="2">
    <source>
        <dbReference type="EMBL" id="CAJ1972196.1"/>
    </source>
</evidence>
<dbReference type="Gramene" id="rna-AYBTSS11_LOCUS24245">
    <property type="protein sequence ID" value="CAJ1972196.1"/>
    <property type="gene ID" value="gene-AYBTSS11_LOCUS24245"/>
</dbReference>
<reference evidence="2" key="1">
    <citation type="submission" date="2023-10" db="EMBL/GenBank/DDBJ databases">
        <authorList>
            <person name="Domelevo Entfellner J.-B."/>
        </authorList>
    </citation>
    <scope>NUCLEOTIDE SEQUENCE</scope>
</reference>
<accession>A0AA86T9S1</accession>
<dbReference type="Proteomes" id="UP001189624">
    <property type="component" value="Chromosome 8"/>
</dbReference>